<evidence type="ECO:0000313" key="2">
    <source>
        <dbReference type="Proteomes" id="UP000521872"/>
    </source>
</evidence>
<proteinExistence type="predicted"/>
<gene>
    <name evidence="1" type="ORF">D9613_001052</name>
</gene>
<keyword evidence="2" id="KW-1185">Reference proteome</keyword>
<evidence type="ECO:0000313" key="1">
    <source>
        <dbReference type="EMBL" id="KAF4620851.1"/>
    </source>
</evidence>
<reference evidence="1 2" key="1">
    <citation type="submission" date="2019-12" db="EMBL/GenBank/DDBJ databases">
        <authorList>
            <person name="Floudas D."/>
            <person name="Bentzer J."/>
            <person name="Ahren D."/>
            <person name="Johansson T."/>
            <person name="Persson P."/>
            <person name="Tunlid A."/>
        </authorList>
    </citation>
    <scope>NUCLEOTIDE SEQUENCE [LARGE SCALE GENOMIC DNA]</scope>
    <source>
        <strain evidence="1 2">CBS 102.39</strain>
    </source>
</reference>
<sequence length="227" mass="25699">MRDSIYFLGSIVFKVEDTLFQVPRYHFDSNEVFSTTFSLPPPAGNDAEGSAESNPFELKGVAKADFQAFLKVLYPLTIPHSYKDITLDEWKSILLLSSMWEFQKIRKLAIDILTKSSTAVLKPADKVFLGRKFDVYDWLLHGLIEMVQGNTGPRPEDVNLLGVDICVQIWDLREECIRIQMRGNVFSFEDKVLEAFKAVFKEVTPPPPPSSLLLATFLRNSLGAGYN</sequence>
<organism evidence="1 2">
    <name type="scientific">Agrocybe pediades</name>
    <dbReference type="NCBI Taxonomy" id="84607"/>
    <lineage>
        <taxon>Eukaryota</taxon>
        <taxon>Fungi</taxon>
        <taxon>Dikarya</taxon>
        <taxon>Basidiomycota</taxon>
        <taxon>Agaricomycotina</taxon>
        <taxon>Agaricomycetes</taxon>
        <taxon>Agaricomycetidae</taxon>
        <taxon>Agaricales</taxon>
        <taxon>Agaricineae</taxon>
        <taxon>Strophariaceae</taxon>
        <taxon>Agrocybe</taxon>
    </lineage>
</organism>
<dbReference type="EMBL" id="JAACJL010000015">
    <property type="protein sequence ID" value="KAF4620851.1"/>
    <property type="molecule type" value="Genomic_DNA"/>
</dbReference>
<protein>
    <recommendedName>
        <fullName evidence="3">BTB domain-containing protein</fullName>
    </recommendedName>
</protein>
<dbReference type="Proteomes" id="UP000521872">
    <property type="component" value="Unassembled WGS sequence"/>
</dbReference>
<name>A0A8H4R130_9AGAR</name>
<comment type="caution">
    <text evidence="1">The sequence shown here is derived from an EMBL/GenBank/DDBJ whole genome shotgun (WGS) entry which is preliminary data.</text>
</comment>
<dbReference type="AlphaFoldDB" id="A0A8H4R130"/>
<evidence type="ECO:0008006" key="3">
    <source>
        <dbReference type="Google" id="ProtNLM"/>
    </source>
</evidence>
<accession>A0A8H4R130</accession>